<dbReference type="PANTHER" id="PTHR46796">
    <property type="entry name" value="HTH-TYPE TRANSCRIPTIONAL ACTIVATOR RHAS-RELATED"/>
    <property type="match status" value="1"/>
</dbReference>
<dbReference type="InterPro" id="IPR050204">
    <property type="entry name" value="AraC_XylS_family_regulators"/>
</dbReference>
<dbReference type="InterPro" id="IPR020449">
    <property type="entry name" value="Tscrpt_reg_AraC-type_HTH"/>
</dbReference>
<evidence type="ECO:0000256" key="3">
    <source>
        <dbReference type="ARBA" id="ARBA00023163"/>
    </source>
</evidence>
<evidence type="ECO:0000256" key="2">
    <source>
        <dbReference type="ARBA" id="ARBA00023125"/>
    </source>
</evidence>
<organism evidence="5 6">
    <name type="scientific">Marinactinospora rubrisoli</name>
    <dbReference type="NCBI Taxonomy" id="2715399"/>
    <lineage>
        <taxon>Bacteria</taxon>
        <taxon>Bacillati</taxon>
        <taxon>Actinomycetota</taxon>
        <taxon>Actinomycetes</taxon>
        <taxon>Streptosporangiales</taxon>
        <taxon>Nocardiopsidaceae</taxon>
        <taxon>Marinactinospora</taxon>
    </lineage>
</organism>
<keyword evidence="3" id="KW-0804">Transcription</keyword>
<evidence type="ECO:0000313" key="5">
    <source>
        <dbReference type="EMBL" id="MFC7327395.1"/>
    </source>
</evidence>
<dbReference type="SMART" id="SM00342">
    <property type="entry name" value="HTH_ARAC"/>
    <property type="match status" value="1"/>
</dbReference>
<accession>A0ABW2KD42</accession>
<dbReference type="EMBL" id="JBHTBH010000002">
    <property type="protein sequence ID" value="MFC7327395.1"/>
    <property type="molecule type" value="Genomic_DNA"/>
</dbReference>
<evidence type="ECO:0000313" key="6">
    <source>
        <dbReference type="Proteomes" id="UP001596540"/>
    </source>
</evidence>
<dbReference type="SUPFAM" id="SSF46689">
    <property type="entry name" value="Homeodomain-like"/>
    <property type="match status" value="1"/>
</dbReference>
<dbReference type="PANTHER" id="PTHR46796:SF6">
    <property type="entry name" value="ARAC SUBFAMILY"/>
    <property type="match status" value="1"/>
</dbReference>
<sequence>MMRKVFDSRDLPEAERVPAWREVTASALVPHEIEGDPGAEFLATLRAVRLAEAQVTGLMYSTLTSRRSAKLIRRCDPQLYVVCLILGGRQTIVQEHRAAPLRGNDLVLYSSWHPYQGIVEAPCGGATSVVVQFPRECLPLPADRVSRIMATRLTGREGVGAILAGCLTRLATETGPYRPADAQRLGPVLLDLITAWLAHHIEEEARTPAETRERVRFLEIQAFILRNLGAADLKPSTIAAAHHMSLRSLHRLFQRNGNGVTVAEYVRSQRLTRARRDLADPRNAGRPVQAIAARWGFSRPADFTRAFRSAFGPTPTEYRHACLRVGAQR</sequence>
<dbReference type="PROSITE" id="PS01124">
    <property type="entry name" value="HTH_ARAC_FAMILY_2"/>
    <property type="match status" value="1"/>
</dbReference>
<dbReference type="PRINTS" id="PR00032">
    <property type="entry name" value="HTHARAC"/>
</dbReference>
<dbReference type="Proteomes" id="UP001596540">
    <property type="component" value="Unassembled WGS sequence"/>
</dbReference>
<dbReference type="InterPro" id="IPR018060">
    <property type="entry name" value="HTH_AraC"/>
</dbReference>
<evidence type="ECO:0000259" key="4">
    <source>
        <dbReference type="PROSITE" id="PS01124"/>
    </source>
</evidence>
<dbReference type="RefSeq" id="WP_379869662.1">
    <property type="nucleotide sequence ID" value="NZ_JBHTBH010000002.1"/>
</dbReference>
<dbReference type="Gene3D" id="1.10.10.60">
    <property type="entry name" value="Homeodomain-like"/>
    <property type="match status" value="1"/>
</dbReference>
<proteinExistence type="predicted"/>
<dbReference type="InterPro" id="IPR035418">
    <property type="entry name" value="AraC-bd_2"/>
</dbReference>
<dbReference type="Pfam" id="PF14525">
    <property type="entry name" value="AraC_binding_2"/>
    <property type="match status" value="1"/>
</dbReference>
<reference evidence="6" key="1">
    <citation type="journal article" date="2019" name="Int. J. Syst. Evol. Microbiol.">
        <title>The Global Catalogue of Microorganisms (GCM) 10K type strain sequencing project: providing services to taxonomists for standard genome sequencing and annotation.</title>
        <authorList>
            <consortium name="The Broad Institute Genomics Platform"/>
            <consortium name="The Broad Institute Genome Sequencing Center for Infectious Disease"/>
            <person name="Wu L."/>
            <person name="Ma J."/>
        </authorList>
    </citation>
    <scope>NUCLEOTIDE SEQUENCE [LARGE SCALE GENOMIC DNA]</scope>
    <source>
        <strain evidence="6">CGMCC 4.7382</strain>
    </source>
</reference>
<evidence type="ECO:0000256" key="1">
    <source>
        <dbReference type="ARBA" id="ARBA00023015"/>
    </source>
</evidence>
<dbReference type="PROSITE" id="PS00041">
    <property type="entry name" value="HTH_ARAC_FAMILY_1"/>
    <property type="match status" value="1"/>
</dbReference>
<dbReference type="Pfam" id="PF12833">
    <property type="entry name" value="HTH_18"/>
    <property type="match status" value="1"/>
</dbReference>
<dbReference type="InterPro" id="IPR018062">
    <property type="entry name" value="HTH_AraC-typ_CS"/>
</dbReference>
<protein>
    <submittedName>
        <fullName evidence="5">AraC family transcriptional regulator</fullName>
    </submittedName>
</protein>
<name>A0ABW2KD42_9ACTN</name>
<keyword evidence="1" id="KW-0805">Transcription regulation</keyword>
<feature type="domain" description="HTH araC/xylS-type" evidence="4">
    <location>
        <begin position="218"/>
        <end position="321"/>
    </location>
</feature>
<gene>
    <name evidence="5" type="ORF">ACFQRF_06530</name>
</gene>
<keyword evidence="2" id="KW-0238">DNA-binding</keyword>
<keyword evidence="6" id="KW-1185">Reference proteome</keyword>
<dbReference type="InterPro" id="IPR009057">
    <property type="entry name" value="Homeodomain-like_sf"/>
</dbReference>
<comment type="caution">
    <text evidence="5">The sequence shown here is derived from an EMBL/GenBank/DDBJ whole genome shotgun (WGS) entry which is preliminary data.</text>
</comment>